<comment type="caution">
    <text evidence="10">The sequence shown here is derived from an EMBL/GenBank/DDBJ whole genome shotgun (WGS) entry which is preliminary data.</text>
</comment>
<dbReference type="EMBL" id="CABDUW010001497">
    <property type="protein sequence ID" value="VTJ82102.1"/>
    <property type="molecule type" value="Genomic_DNA"/>
</dbReference>
<feature type="region of interest" description="Disordered" evidence="9">
    <location>
        <begin position="1"/>
        <end position="147"/>
    </location>
</feature>
<dbReference type="InterPro" id="IPR007875">
    <property type="entry name" value="Sprouty"/>
</dbReference>
<dbReference type="InterPro" id="IPR051192">
    <property type="entry name" value="Sprouty_domain"/>
</dbReference>
<dbReference type="PANTHER" id="PTHR12365:SF8">
    <property type="entry name" value="PROTEIN SPROUTY HOMOLOG 2"/>
    <property type="match status" value="1"/>
</dbReference>
<evidence type="ECO:0000256" key="1">
    <source>
        <dbReference type="ARBA" id="ARBA00004496"/>
    </source>
</evidence>
<dbReference type="GO" id="GO:0048513">
    <property type="term" value="P:animal organ development"/>
    <property type="evidence" value="ECO:0007669"/>
    <property type="project" value="TreeGrafter"/>
</dbReference>
<dbReference type="Pfam" id="PF05210">
    <property type="entry name" value="Sprouty"/>
    <property type="match status" value="1"/>
</dbReference>
<keyword evidence="5" id="KW-0217">Developmental protein</keyword>
<evidence type="ECO:0000256" key="2">
    <source>
        <dbReference type="ARBA" id="ARBA00004632"/>
    </source>
</evidence>
<evidence type="ECO:0000313" key="10">
    <source>
        <dbReference type="EMBL" id="VTJ82102.1"/>
    </source>
</evidence>
<dbReference type="GO" id="GO:0046580">
    <property type="term" value="P:negative regulation of Ras protein signal transduction"/>
    <property type="evidence" value="ECO:0007669"/>
    <property type="project" value="TreeGrafter"/>
</dbReference>
<protein>
    <recommendedName>
        <fullName evidence="4">Protein sprouty homolog 2</fullName>
    </recommendedName>
</protein>
<comment type="subunit">
    <text evidence="8">Forms heterodimers with SPRY1. Forms a tripartite complex containing GAB1, METTL13 and SPRY2. Within the complex interacts with METTL13. Interacts with RAF1. Interacts (via C-terminus) with TESK1 (via C-terminus); the interaction disrupts SPRY2 interaction with GRB2, potentially via disruption of SPRY2 serine dephosphorylation. Interacts with PPP2R1A/PP2A-A and PPP2CA/PP2A-C; the interaction with PPP2CA/PP2A-C is inhibited by interaction with TESK1, possibly by vesicular sequestration of SPRY2. Inhibition of the interaction with the serine/threonine-protein phosphatase 2A (PP2A) holoenzyme results in loss of PP2A-mediated dephosphorylation, resulting in the loss of SPRY2 interaction with GRB2. Interacts with GRB2. Interacts with CBL/C-CBL; the interaction inhibits CBL-mediated ubiquitination of EGFR. Interacts (via C-terminus) with CAV1 (via C-terminus).</text>
</comment>
<feature type="compositionally biased region" description="Low complexity" evidence="9">
    <location>
        <begin position="34"/>
        <end position="43"/>
    </location>
</feature>
<gene>
    <name evidence="10" type="ORF">MONAX_5E044634</name>
</gene>
<evidence type="ECO:0000256" key="6">
    <source>
        <dbReference type="ARBA" id="ARBA00022490"/>
    </source>
</evidence>
<dbReference type="GO" id="GO:0040037">
    <property type="term" value="P:negative regulation of fibroblast growth factor receptor signaling pathway"/>
    <property type="evidence" value="ECO:0007669"/>
    <property type="project" value="TreeGrafter"/>
</dbReference>
<evidence type="ECO:0000256" key="3">
    <source>
        <dbReference type="ARBA" id="ARBA00010964"/>
    </source>
</evidence>
<feature type="region of interest" description="Disordered" evidence="9">
    <location>
        <begin position="283"/>
        <end position="312"/>
    </location>
</feature>
<accession>A0A5E4CMH0</accession>
<evidence type="ECO:0000256" key="9">
    <source>
        <dbReference type="SAM" id="MobiDB-lite"/>
    </source>
</evidence>
<evidence type="ECO:0000256" key="5">
    <source>
        <dbReference type="ARBA" id="ARBA00022473"/>
    </source>
</evidence>
<evidence type="ECO:0000256" key="8">
    <source>
        <dbReference type="ARBA" id="ARBA00046873"/>
    </source>
</evidence>
<reference evidence="10" key="1">
    <citation type="submission" date="2019-04" db="EMBL/GenBank/DDBJ databases">
        <authorList>
            <person name="Alioto T."/>
            <person name="Alioto T."/>
        </authorList>
    </citation>
    <scope>NUCLEOTIDE SEQUENCE [LARGE SCALE GENOMIC DNA]</scope>
</reference>
<proteinExistence type="inferred from homology"/>
<keyword evidence="11" id="KW-1185">Reference proteome</keyword>
<feature type="compositionally biased region" description="Low complexity" evidence="9">
    <location>
        <begin position="110"/>
        <end position="130"/>
    </location>
</feature>
<feature type="compositionally biased region" description="Low complexity" evidence="9">
    <location>
        <begin position="301"/>
        <end position="312"/>
    </location>
</feature>
<dbReference type="GO" id="GO:0005829">
    <property type="term" value="C:cytosol"/>
    <property type="evidence" value="ECO:0007669"/>
    <property type="project" value="TreeGrafter"/>
</dbReference>
<dbReference type="Proteomes" id="UP000335636">
    <property type="component" value="Unassembled WGS sequence"/>
</dbReference>
<evidence type="ECO:0000256" key="4">
    <source>
        <dbReference type="ARBA" id="ARBA00018854"/>
    </source>
</evidence>
<comment type="similarity">
    <text evidence="3">Belongs to the sprouty family.</text>
</comment>
<feature type="compositionally biased region" description="Basic and acidic residues" evidence="9">
    <location>
        <begin position="78"/>
        <end position="90"/>
    </location>
</feature>
<evidence type="ECO:0000313" key="11">
    <source>
        <dbReference type="Proteomes" id="UP000335636"/>
    </source>
</evidence>
<dbReference type="PANTHER" id="PTHR12365">
    <property type="entry name" value="SPROUTY"/>
    <property type="match status" value="1"/>
</dbReference>
<organism evidence="10 11">
    <name type="scientific">Marmota monax</name>
    <name type="common">Woodchuck</name>
    <dbReference type="NCBI Taxonomy" id="9995"/>
    <lineage>
        <taxon>Eukaryota</taxon>
        <taxon>Metazoa</taxon>
        <taxon>Chordata</taxon>
        <taxon>Craniata</taxon>
        <taxon>Vertebrata</taxon>
        <taxon>Euteleostomi</taxon>
        <taxon>Mammalia</taxon>
        <taxon>Eutheria</taxon>
        <taxon>Euarchontoglires</taxon>
        <taxon>Glires</taxon>
        <taxon>Rodentia</taxon>
        <taxon>Sciuromorpha</taxon>
        <taxon>Sciuridae</taxon>
        <taxon>Xerinae</taxon>
        <taxon>Marmotini</taxon>
        <taxon>Marmota</taxon>
    </lineage>
</organism>
<sequence length="312" mass="33984">MEARAQSGRGSQPLLPAHCDSGRQRGEPGPGEALSQQVQVLSLDQIRTIGNTNEYTEAPTAVPRPGLQPAPRPSTQHQPERLRGLPEHRPPPRLQLSQVRVSTRAPLPRSISTVSSGSQSILRTSTSSSSSERRRLGPSFSPGPLADGIILVQPKSELKPGDRKPLSVEDLGLHAYRCEDCGQCKCEECTRPRPLPSNWICNKRCLCSAQNVIDYGTCVCCVQAVFYHCSDDEEDDCSDNPCSCSPSHYWTLSVAWQPDQLLYPPSSEDLPHPLFTPQLRLPARCQGPSGPEPTPPFSRNSSGPSFGGIFSP</sequence>
<keyword evidence="6" id="KW-0963">Cytoplasm</keyword>
<keyword evidence="7" id="KW-0472">Membrane</keyword>
<dbReference type="GO" id="GO:0032587">
    <property type="term" value="C:ruffle membrane"/>
    <property type="evidence" value="ECO:0007669"/>
    <property type="project" value="UniProtKB-SubCell"/>
</dbReference>
<comment type="subcellular location">
    <subcellularLocation>
        <location evidence="2">Cell projection</location>
        <location evidence="2">Ruffle membrane</location>
    </subcellularLocation>
    <subcellularLocation>
        <location evidence="1">Cytoplasm</location>
    </subcellularLocation>
</comment>
<evidence type="ECO:0000256" key="7">
    <source>
        <dbReference type="ARBA" id="ARBA00023136"/>
    </source>
</evidence>
<name>A0A5E4CMH0_MARMO</name>
<dbReference type="AlphaFoldDB" id="A0A5E4CMH0"/>